<dbReference type="EMBL" id="CAEY01000714">
    <property type="status" value="NOT_ANNOTATED_CDS"/>
    <property type="molecule type" value="Genomic_DNA"/>
</dbReference>
<protein>
    <recommendedName>
        <fullName evidence="2">protein-tyrosine-phosphatase</fullName>
        <ecNumber evidence="2">3.1.3.48</ecNumber>
    </recommendedName>
</protein>
<feature type="domain" description="Rhodanese" evidence="8">
    <location>
        <begin position="29"/>
        <end position="142"/>
    </location>
</feature>
<dbReference type="GO" id="GO:0005737">
    <property type="term" value="C:cytoplasm"/>
    <property type="evidence" value="ECO:0007669"/>
    <property type="project" value="TreeGrafter"/>
</dbReference>
<dbReference type="EC" id="3.1.3.48" evidence="2"/>
<dbReference type="eggNOG" id="KOG1716">
    <property type="taxonomic scope" value="Eukaryota"/>
</dbReference>
<dbReference type="AlphaFoldDB" id="T1KYM2"/>
<dbReference type="SUPFAM" id="SSF52799">
    <property type="entry name" value="(Phosphotyrosine protein) phosphatases II"/>
    <property type="match status" value="1"/>
</dbReference>
<dbReference type="KEGG" id="tut:107368528"/>
<dbReference type="GO" id="GO:0008330">
    <property type="term" value="F:protein tyrosine/threonine phosphatase activity"/>
    <property type="evidence" value="ECO:0007669"/>
    <property type="project" value="TreeGrafter"/>
</dbReference>
<dbReference type="HOGENOM" id="CLU_027074_0_1_1"/>
<dbReference type="Pfam" id="PF00581">
    <property type="entry name" value="Rhodanese"/>
    <property type="match status" value="1"/>
</dbReference>
<organism evidence="9 10">
    <name type="scientific">Tetranychus urticae</name>
    <name type="common">Two-spotted spider mite</name>
    <dbReference type="NCBI Taxonomy" id="32264"/>
    <lineage>
        <taxon>Eukaryota</taxon>
        <taxon>Metazoa</taxon>
        <taxon>Ecdysozoa</taxon>
        <taxon>Arthropoda</taxon>
        <taxon>Chelicerata</taxon>
        <taxon>Arachnida</taxon>
        <taxon>Acari</taxon>
        <taxon>Acariformes</taxon>
        <taxon>Trombidiformes</taxon>
        <taxon>Prostigmata</taxon>
        <taxon>Eleutherengona</taxon>
        <taxon>Raphignathae</taxon>
        <taxon>Tetranychoidea</taxon>
        <taxon>Tetranychidae</taxon>
        <taxon>Tetranychus</taxon>
    </lineage>
</organism>
<evidence type="ECO:0000313" key="10">
    <source>
        <dbReference type="Proteomes" id="UP000015104"/>
    </source>
</evidence>
<dbReference type="InterPro" id="IPR029021">
    <property type="entry name" value="Prot-tyrosine_phosphatase-like"/>
</dbReference>
<dbReference type="PANTHER" id="PTHR10159">
    <property type="entry name" value="DUAL SPECIFICITY PROTEIN PHOSPHATASE"/>
    <property type="match status" value="1"/>
</dbReference>
<dbReference type="PROSITE" id="PS50054">
    <property type="entry name" value="TYR_PHOSPHATASE_DUAL"/>
    <property type="match status" value="1"/>
</dbReference>
<dbReference type="SUPFAM" id="SSF52821">
    <property type="entry name" value="Rhodanese/Cell cycle control phosphatase"/>
    <property type="match status" value="1"/>
</dbReference>
<proteinExistence type="inferred from homology"/>
<evidence type="ECO:0000313" key="9">
    <source>
        <dbReference type="EnsemblMetazoa" id="tetur27g01190.1"/>
    </source>
</evidence>
<dbReference type="InterPro" id="IPR036873">
    <property type="entry name" value="Rhodanese-like_dom_sf"/>
</dbReference>
<dbReference type="GO" id="GO:0043409">
    <property type="term" value="P:negative regulation of MAPK cascade"/>
    <property type="evidence" value="ECO:0007669"/>
    <property type="project" value="TreeGrafter"/>
</dbReference>
<dbReference type="SMART" id="SM00450">
    <property type="entry name" value="RHOD"/>
    <property type="match status" value="1"/>
</dbReference>
<reference evidence="10" key="1">
    <citation type="submission" date="2011-08" db="EMBL/GenBank/DDBJ databases">
        <authorList>
            <person name="Rombauts S."/>
        </authorList>
    </citation>
    <scope>NUCLEOTIDE SEQUENCE</scope>
    <source>
        <strain evidence="10">London</strain>
    </source>
</reference>
<dbReference type="PANTHER" id="PTHR10159:SF533">
    <property type="entry name" value="TYROSINE-PROTEIN PHOSPHATASE VHP-1"/>
    <property type="match status" value="1"/>
</dbReference>
<evidence type="ECO:0000256" key="5">
    <source>
        <dbReference type="SAM" id="MobiDB-lite"/>
    </source>
</evidence>
<feature type="region of interest" description="Disordered" evidence="5">
    <location>
        <begin position="359"/>
        <end position="379"/>
    </location>
</feature>
<evidence type="ECO:0000256" key="4">
    <source>
        <dbReference type="ARBA" id="ARBA00022912"/>
    </source>
</evidence>
<keyword evidence="4" id="KW-0904">Protein phosphatase</keyword>
<dbReference type="OMA" id="CALIHCL"/>
<evidence type="ECO:0000259" key="7">
    <source>
        <dbReference type="PROSITE" id="PS50056"/>
    </source>
</evidence>
<sequence>MDVPEVTKQATCNLNLVDIDTLASYIKNGRQNILILDMRSFLEYNTSHISTSSQVTSSKLVLRRLQQGKLTANEMITNVVGCEPDPNVEIILYDHDSKNFTSIPEDCFLAVFISKLVSTFKNVSLLIGGFINFQSKYPDLCEAKKYLTSLSQPCLPTINPGPTKILPFLYLGSQHDAYNKELLKTHNITYELNVSITCPKPDFVQESHFMRIPVNDNYSEKLLPYFPMAFNFLEKVRESSGCALVHCLAGISRSATIAIAYVMQHSKMSYEDAYRYVKSKRPTISPNFNFLGQLVEFEKQLRRDRLLDPVSSDPPFLSIPPSKQALSSSKRLCSFLPLPSFSTTPGDRSSFSLSCIPNLTSPTLPSPSTPNPSTATATK</sequence>
<dbReference type="Gene3D" id="3.40.250.10">
    <property type="entry name" value="Rhodanese-like domain"/>
    <property type="match status" value="1"/>
</dbReference>
<evidence type="ECO:0000256" key="3">
    <source>
        <dbReference type="ARBA" id="ARBA00022801"/>
    </source>
</evidence>
<dbReference type="CDD" id="cd01446">
    <property type="entry name" value="DSP_MapKP"/>
    <property type="match status" value="1"/>
</dbReference>
<name>T1KYM2_TETUR</name>
<dbReference type="InterPro" id="IPR000340">
    <property type="entry name" value="Dual-sp_phosphatase_cat-dom"/>
</dbReference>
<dbReference type="InterPro" id="IPR001763">
    <property type="entry name" value="Rhodanese-like_dom"/>
</dbReference>
<dbReference type="Gene3D" id="3.90.190.10">
    <property type="entry name" value="Protein tyrosine phosphatase superfamily"/>
    <property type="match status" value="1"/>
</dbReference>
<dbReference type="Pfam" id="PF00782">
    <property type="entry name" value="DSPc"/>
    <property type="match status" value="1"/>
</dbReference>
<keyword evidence="3" id="KW-0378">Hydrolase</keyword>
<dbReference type="GO" id="GO:0017017">
    <property type="term" value="F:MAP kinase tyrosine/serine/threonine phosphatase activity"/>
    <property type="evidence" value="ECO:0007669"/>
    <property type="project" value="InterPro"/>
</dbReference>
<evidence type="ECO:0000259" key="8">
    <source>
        <dbReference type="PROSITE" id="PS50206"/>
    </source>
</evidence>
<dbReference type="GO" id="GO:0033550">
    <property type="term" value="F:MAP kinase tyrosine phosphatase activity"/>
    <property type="evidence" value="ECO:0007669"/>
    <property type="project" value="TreeGrafter"/>
</dbReference>
<dbReference type="EnsemblMetazoa" id="tetur27g01190.1">
    <property type="protein sequence ID" value="tetur27g01190.1"/>
    <property type="gene ID" value="tetur27g01190"/>
</dbReference>
<dbReference type="InterPro" id="IPR020422">
    <property type="entry name" value="TYR_PHOSPHATASE_DUAL_dom"/>
</dbReference>
<dbReference type="Proteomes" id="UP000015104">
    <property type="component" value="Unassembled WGS sequence"/>
</dbReference>
<comment type="similarity">
    <text evidence="1">Belongs to the protein-tyrosine phosphatase family. Non-receptor class dual specificity subfamily.</text>
</comment>
<dbReference type="InterPro" id="IPR016130">
    <property type="entry name" value="Tyr_Pase_AS"/>
</dbReference>
<dbReference type="PROSITE" id="PS00383">
    <property type="entry name" value="TYR_PHOSPHATASE_1"/>
    <property type="match status" value="1"/>
</dbReference>
<dbReference type="OrthoDB" id="426001at2759"/>
<dbReference type="InterPro" id="IPR000387">
    <property type="entry name" value="Tyr_Pase_dom"/>
</dbReference>
<evidence type="ECO:0000259" key="6">
    <source>
        <dbReference type="PROSITE" id="PS50054"/>
    </source>
</evidence>
<gene>
    <name evidence="9" type="primary">107368528</name>
</gene>
<dbReference type="PROSITE" id="PS50206">
    <property type="entry name" value="RHODANESE_3"/>
    <property type="match status" value="1"/>
</dbReference>
<feature type="domain" description="Tyrosine specific protein phosphatases" evidence="7">
    <location>
        <begin position="230"/>
        <end position="284"/>
    </location>
</feature>
<dbReference type="CDD" id="cd14568">
    <property type="entry name" value="DSP_MKP_classIII"/>
    <property type="match status" value="1"/>
</dbReference>
<feature type="domain" description="Tyrosine-protein phosphatase" evidence="6">
    <location>
        <begin position="161"/>
        <end position="303"/>
    </location>
</feature>
<dbReference type="SMART" id="SM00195">
    <property type="entry name" value="DSPc"/>
    <property type="match status" value="1"/>
</dbReference>
<dbReference type="STRING" id="32264.T1KYM2"/>
<keyword evidence="10" id="KW-1185">Reference proteome</keyword>
<dbReference type="InterPro" id="IPR008343">
    <property type="entry name" value="MKP"/>
</dbReference>
<evidence type="ECO:0000256" key="1">
    <source>
        <dbReference type="ARBA" id="ARBA00008601"/>
    </source>
</evidence>
<evidence type="ECO:0000256" key="2">
    <source>
        <dbReference type="ARBA" id="ARBA00013064"/>
    </source>
</evidence>
<reference evidence="9" key="2">
    <citation type="submission" date="2015-06" db="UniProtKB">
        <authorList>
            <consortium name="EnsemblMetazoa"/>
        </authorList>
    </citation>
    <scope>IDENTIFICATION</scope>
</reference>
<dbReference type="PRINTS" id="PR01764">
    <property type="entry name" value="MAPKPHPHTASE"/>
</dbReference>
<dbReference type="PROSITE" id="PS50056">
    <property type="entry name" value="TYR_PHOSPHATASE_2"/>
    <property type="match status" value="1"/>
</dbReference>
<accession>T1KYM2</accession>
<dbReference type="FunFam" id="3.90.190.10:FF:000208">
    <property type="entry name" value="Vh5 dual specificity phosphatase, putative"/>
    <property type="match status" value="1"/>
</dbReference>